<dbReference type="RefSeq" id="WP_286211757.1">
    <property type="nucleotide sequence ID" value="NZ_AP027452.1"/>
</dbReference>
<protein>
    <submittedName>
        <fullName evidence="1">Uncharacterized protein</fullName>
    </submittedName>
</protein>
<proteinExistence type="predicted"/>
<organism evidence="1 2">
    <name type="scientific">Mycolicibacterium mageritense</name>
    <name type="common">Mycobacterium mageritense</name>
    <dbReference type="NCBI Taxonomy" id="53462"/>
    <lineage>
        <taxon>Bacteria</taxon>
        <taxon>Bacillati</taxon>
        <taxon>Actinomycetota</taxon>
        <taxon>Actinomycetes</taxon>
        <taxon>Mycobacteriales</taxon>
        <taxon>Mycobacteriaceae</taxon>
        <taxon>Mycolicibacterium</taxon>
    </lineage>
</organism>
<evidence type="ECO:0000313" key="1">
    <source>
        <dbReference type="EMBL" id="BDY31393.1"/>
    </source>
</evidence>
<dbReference type="Proteomes" id="UP001241092">
    <property type="component" value="Chromosome"/>
</dbReference>
<accession>A0AAI8XQY4</accession>
<reference evidence="1" key="1">
    <citation type="submission" date="2023-03" db="EMBL/GenBank/DDBJ databases">
        <title>Draft genome sequence of a Mycolicibacterium mageritense strain H4_3_1 isolated from a hybrid biological-inorganic system reactor.</title>
        <authorList>
            <person name="Feng X."/>
            <person name="Kazama D."/>
            <person name="Sato K."/>
            <person name="Kobayashi H."/>
        </authorList>
    </citation>
    <scope>NUCLEOTIDE SEQUENCE</scope>
    <source>
        <strain evidence="1">H4_3_1</strain>
    </source>
</reference>
<name>A0AAI8XQY4_MYCME</name>
<dbReference type="AlphaFoldDB" id="A0AAI8XQY4"/>
<gene>
    <name evidence="1" type="ORF">hbim_05345</name>
</gene>
<dbReference type="EMBL" id="AP027452">
    <property type="protein sequence ID" value="BDY31393.1"/>
    <property type="molecule type" value="Genomic_DNA"/>
</dbReference>
<evidence type="ECO:0000313" key="2">
    <source>
        <dbReference type="Proteomes" id="UP001241092"/>
    </source>
</evidence>
<sequence length="163" mass="18450">MNFDYRTIAKNVLKLASELDTRMAMPASDADKKSKIDAWETILTGQVWPTEAEAAVIEHYRDPRAFPLMPGDVVAHCKAQPVWSSLEHARDWILRFGVQNPYSGAIEAYSGIPEPVIDIPESVPRSSHKAYLAEHLRQWVAPRLDDLAAAILAKKFRPWWADQ</sequence>